<name>A0A401TEQ9_CHIPU</name>
<feature type="signal peptide" evidence="1">
    <location>
        <begin position="1"/>
        <end position="20"/>
    </location>
</feature>
<dbReference type="Proteomes" id="UP000287033">
    <property type="component" value="Unassembled WGS sequence"/>
</dbReference>
<keyword evidence="3" id="KW-1185">Reference proteome</keyword>
<evidence type="ECO:0000313" key="3">
    <source>
        <dbReference type="Proteomes" id="UP000287033"/>
    </source>
</evidence>
<comment type="caution">
    <text evidence="2">The sequence shown here is derived from an EMBL/GenBank/DDBJ whole genome shotgun (WGS) entry which is preliminary data.</text>
</comment>
<dbReference type="Gene3D" id="3.40.50.450">
    <property type="match status" value="1"/>
</dbReference>
<reference evidence="2 3" key="1">
    <citation type="journal article" date="2018" name="Nat. Ecol. Evol.">
        <title>Shark genomes provide insights into elasmobranch evolution and the origin of vertebrates.</title>
        <authorList>
            <person name="Hara Y"/>
            <person name="Yamaguchi K"/>
            <person name="Onimaru K"/>
            <person name="Kadota M"/>
            <person name="Koyanagi M"/>
            <person name="Keeley SD"/>
            <person name="Tatsumi K"/>
            <person name="Tanaka K"/>
            <person name="Motone F"/>
            <person name="Kageyama Y"/>
            <person name="Nozu R"/>
            <person name="Adachi N"/>
            <person name="Nishimura O"/>
            <person name="Nakagawa R"/>
            <person name="Tanegashima C"/>
            <person name="Kiyatake I"/>
            <person name="Matsumoto R"/>
            <person name="Murakumo K"/>
            <person name="Nishida K"/>
            <person name="Terakita A"/>
            <person name="Kuratani S"/>
            <person name="Sato K"/>
            <person name="Hyodo S Kuraku.S."/>
        </authorList>
    </citation>
    <scope>NUCLEOTIDE SEQUENCE [LARGE SCALE GENOMIC DNA]</scope>
</reference>
<dbReference type="AlphaFoldDB" id="A0A401TEQ9"/>
<dbReference type="EMBL" id="BEZZ01052629">
    <property type="protein sequence ID" value="GCC41127.1"/>
    <property type="molecule type" value="Genomic_DNA"/>
</dbReference>
<feature type="chain" id="PRO_5019040234" evidence="1">
    <location>
        <begin position="21"/>
        <end position="79"/>
    </location>
</feature>
<dbReference type="OrthoDB" id="18087at2759"/>
<organism evidence="2 3">
    <name type="scientific">Chiloscyllium punctatum</name>
    <name type="common">Brownbanded bambooshark</name>
    <name type="synonym">Hemiscyllium punctatum</name>
    <dbReference type="NCBI Taxonomy" id="137246"/>
    <lineage>
        <taxon>Eukaryota</taxon>
        <taxon>Metazoa</taxon>
        <taxon>Chordata</taxon>
        <taxon>Craniata</taxon>
        <taxon>Vertebrata</taxon>
        <taxon>Chondrichthyes</taxon>
        <taxon>Elasmobranchii</taxon>
        <taxon>Galeomorphii</taxon>
        <taxon>Galeoidea</taxon>
        <taxon>Orectolobiformes</taxon>
        <taxon>Hemiscylliidae</taxon>
        <taxon>Chiloscyllium</taxon>
    </lineage>
</organism>
<proteinExistence type="predicted"/>
<sequence length="79" mass="8515">MRCGRAVPSLILVIVVGVRAGEQAGACVESMGLGIYFCGSIRGGRNDVEIYGRIINYLKKFGRVFTEHIGSPDLVEKGN</sequence>
<keyword evidence="1" id="KW-0732">Signal</keyword>
<evidence type="ECO:0000256" key="1">
    <source>
        <dbReference type="SAM" id="SignalP"/>
    </source>
</evidence>
<accession>A0A401TEQ9</accession>
<evidence type="ECO:0000313" key="2">
    <source>
        <dbReference type="EMBL" id="GCC41127.1"/>
    </source>
</evidence>
<protein>
    <submittedName>
        <fullName evidence="2">Uncharacterized protein</fullName>
    </submittedName>
</protein>
<gene>
    <name evidence="2" type="ORF">chiPu_0025128</name>
</gene>